<dbReference type="EMBL" id="LAZR01011405">
    <property type="protein sequence ID" value="KKM61877.1"/>
    <property type="molecule type" value="Genomic_DNA"/>
</dbReference>
<accession>A0A0F9LXV2</accession>
<reference evidence="1" key="1">
    <citation type="journal article" date="2015" name="Nature">
        <title>Complex archaea that bridge the gap between prokaryotes and eukaryotes.</title>
        <authorList>
            <person name="Spang A."/>
            <person name="Saw J.H."/>
            <person name="Jorgensen S.L."/>
            <person name="Zaremba-Niedzwiedzka K."/>
            <person name="Martijn J."/>
            <person name="Lind A.E."/>
            <person name="van Eijk R."/>
            <person name="Schleper C."/>
            <person name="Guy L."/>
            <person name="Ettema T.J."/>
        </authorList>
    </citation>
    <scope>NUCLEOTIDE SEQUENCE</scope>
</reference>
<organism evidence="1">
    <name type="scientific">marine sediment metagenome</name>
    <dbReference type="NCBI Taxonomy" id="412755"/>
    <lineage>
        <taxon>unclassified sequences</taxon>
        <taxon>metagenomes</taxon>
        <taxon>ecological metagenomes</taxon>
    </lineage>
</organism>
<protein>
    <submittedName>
        <fullName evidence="1">Uncharacterized protein</fullName>
    </submittedName>
</protein>
<evidence type="ECO:0000313" key="1">
    <source>
        <dbReference type="EMBL" id="KKM61877.1"/>
    </source>
</evidence>
<proteinExistence type="predicted"/>
<comment type="caution">
    <text evidence="1">The sequence shown here is derived from an EMBL/GenBank/DDBJ whole genome shotgun (WGS) entry which is preliminary data.</text>
</comment>
<dbReference type="AlphaFoldDB" id="A0A0F9LXV2"/>
<sequence length="27" mass="3219">MGYNITCCNCKREINLEKKEPFFIVQP</sequence>
<name>A0A0F9LXV2_9ZZZZ</name>
<gene>
    <name evidence="1" type="ORF">LCGC14_1527460</name>
</gene>
<feature type="non-terminal residue" evidence="1">
    <location>
        <position position="27"/>
    </location>
</feature>